<dbReference type="InterPro" id="IPR002139">
    <property type="entry name" value="Ribo/fructo_kinase"/>
</dbReference>
<reference evidence="5" key="1">
    <citation type="journal article" date="2020" name="Stud. Mycol.">
        <title>101 Dothideomycetes genomes: a test case for predicting lifestyles and emergence of pathogens.</title>
        <authorList>
            <person name="Haridas S."/>
            <person name="Albert R."/>
            <person name="Binder M."/>
            <person name="Bloem J."/>
            <person name="Labutti K."/>
            <person name="Salamov A."/>
            <person name="Andreopoulos B."/>
            <person name="Baker S."/>
            <person name="Barry K."/>
            <person name="Bills G."/>
            <person name="Bluhm B."/>
            <person name="Cannon C."/>
            <person name="Castanera R."/>
            <person name="Culley D."/>
            <person name="Daum C."/>
            <person name="Ezra D."/>
            <person name="Gonzalez J."/>
            <person name="Henrissat B."/>
            <person name="Kuo A."/>
            <person name="Liang C."/>
            <person name="Lipzen A."/>
            <person name="Lutzoni F."/>
            <person name="Magnuson J."/>
            <person name="Mondo S."/>
            <person name="Nolan M."/>
            <person name="Ohm R."/>
            <person name="Pangilinan J."/>
            <person name="Park H.-J."/>
            <person name="Ramirez L."/>
            <person name="Alfaro M."/>
            <person name="Sun H."/>
            <person name="Tritt A."/>
            <person name="Yoshinaga Y."/>
            <person name="Zwiers L.-H."/>
            <person name="Turgeon B."/>
            <person name="Goodwin S."/>
            <person name="Spatafora J."/>
            <person name="Crous P."/>
            <person name="Grigoriev I."/>
        </authorList>
    </citation>
    <scope>NUCLEOTIDE SEQUENCE</scope>
    <source>
        <strain evidence="5">CBS 110217</strain>
    </source>
</reference>
<evidence type="ECO:0000256" key="3">
    <source>
        <dbReference type="SAM" id="MobiDB-lite"/>
    </source>
</evidence>
<protein>
    <submittedName>
        <fullName evidence="5">Ribokinase-like protein</fullName>
    </submittedName>
</protein>
<keyword evidence="1" id="KW-0808">Transferase</keyword>
<dbReference type="EMBL" id="ML978215">
    <property type="protein sequence ID" value="KAF2028273.1"/>
    <property type="molecule type" value="Genomic_DNA"/>
</dbReference>
<evidence type="ECO:0000256" key="2">
    <source>
        <dbReference type="ARBA" id="ARBA00022777"/>
    </source>
</evidence>
<dbReference type="PANTHER" id="PTHR10584">
    <property type="entry name" value="SUGAR KINASE"/>
    <property type="match status" value="1"/>
</dbReference>
<dbReference type="InterPro" id="IPR011611">
    <property type="entry name" value="PfkB_dom"/>
</dbReference>
<dbReference type="Pfam" id="PF00294">
    <property type="entry name" value="PfkB"/>
    <property type="match status" value="1"/>
</dbReference>
<evidence type="ECO:0000313" key="6">
    <source>
        <dbReference type="Proteomes" id="UP000799777"/>
    </source>
</evidence>
<sequence length="319" mass="35394">MPPKIISVIGGLDYDLIMMANRIPNVGESVLANEYLEAPGGKGANTALAAYRSCHQKPHDPRPIPAKGWTSDKPSDDAHRNVDMDAQLLSSTTSRDKIEVDVRMRLLRHDRRPYQKKNRCLFTHGATTTWGTEDFLRIEDLGCGMRPDICVAQMGIQKEVVEQMIETAECYKWVTHLIMNESEAAIMSGRELGEVNEDIWPIICQEFLSRGVKNVVITLGAQGAYYATATERGYCPGYDVEVVDSTGADDTFIGVYALECIRQKEHGPWKIEQAVARANKAAAIAILRLGAQRGIPWSDEIDKLDAPFRASKVADGRTD</sequence>
<dbReference type="PANTHER" id="PTHR10584:SF166">
    <property type="entry name" value="RIBOKINASE"/>
    <property type="match status" value="1"/>
</dbReference>
<dbReference type="Gene3D" id="3.40.1190.20">
    <property type="match status" value="2"/>
</dbReference>
<dbReference type="GO" id="GO:0006796">
    <property type="term" value="P:phosphate-containing compound metabolic process"/>
    <property type="evidence" value="ECO:0007669"/>
    <property type="project" value="UniProtKB-ARBA"/>
</dbReference>
<keyword evidence="6" id="KW-1185">Reference proteome</keyword>
<evidence type="ECO:0000259" key="4">
    <source>
        <dbReference type="Pfam" id="PF00294"/>
    </source>
</evidence>
<evidence type="ECO:0000313" key="5">
    <source>
        <dbReference type="EMBL" id="KAF2028273.1"/>
    </source>
</evidence>
<organism evidence="5 6">
    <name type="scientific">Setomelanomma holmii</name>
    <dbReference type="NCBI Taxonomy" id="210430"/>
    <lineage>
        <taxon>Eukaryota</taxon>
        <taxon>Fungi</taxon>
        <taxon>Dikarya</taxon>
        <taxon>Ascomycota</taxon>
        <taxon>Pezizomycotina</taxon>
        <taxon>Dothideomycetes</taxon>
        <taxon>Pleosporomycetidae</taxon>
        <taxon>Pleosporales</taxon>
        <taxon>Pleosporineae</taxon>
        <taxon>Phaeosphaeriaceae</taxon>
        <taxon>Setomelanomma</taxon>
    </lineage>
</organism>
<feature type="domain" description="Carbohydrate kinase PfkB" evidence="4">
    <location>
        <begin position="169"/>
        <end position="296"/>
    </location>
</feature>
<dbReference type="Proteomes" id="UP000799777">
    <property type="component" value="Unassembled WGS sequence"/>
</dbReference>
<gene>
    <name evidence="5" type="ORF">EK21DRAFT_101986</name>
</gene>
<proteinExistence type="predicted"/>
<dbReference type="PRINTS" id="PR00990">
    <property type="entry name" value="RIBOKINASE"/>
</dbReference>
<dbReference type="GO" id="GO:0016301">
    <property type="term" value="F:kinase activity"/>
    <property type="evidence" value="ECO:0007669"/>
    <property type="project" value="UniProtKB-KW"/>
</dbReference>
<keyword evidence="2" id="KW-0418">Kinase</keyword>
<dbReference type="InterPro" id="IPR029056">
    <property type="entry name" value="Ribokinase-like"/>
</dbReference>
<dbReference type="AlphaFoldDB" id="A0A9P4H4X9"/>
<accession>A0A9P4H4X9</accession>
<name>A0A9P4H4X9_9PLEO</name>
<comment type="caution">
    <text evidence="5">The sequence shown here is derived from an EMBL/GenBank/DDBJ whole genome shotgun (WGS) entry which is preliminary data.</text>
</comment>
<feature type="region of interest" description="Disordered" evidence="3">
    <location>
        <begin position="55"/>
        <end position="79"/>
    </location>
</feature>
<evidence type="ECO:0000256" key="1">
    <source>
        <dbReference type="ARBA" id="ARBA00022679"/>
    </source>
</evidence>
<dbReference type="SUPFAM" id="SSF53613">
    <property type="entry name" value="Ribokinase-like"/>
    <property type="match status" value="1"/>
</dbReference>
<dbReference type="OrthoDB" id="415590at2759"/>